<dbReference type="Pfam" id="PF00577">
    <property type="entry name" value="Usher"/>
    <property type="match status" value="1"/>
</dbReference>
<evidence type="ECO:0000256" key="3">
    <source>
        <dbReference type="ARBA" id="ARBA00022448"/>
    </source>
</evidence>
<reference evidence="13 14" key="1">
    <citation type="journal article" date="2011" name="J. Bacteriol.">
        <title>Complete genome sequence of Yersinia enterocolitica subsp. palearctica serogroup O:3.</title>
        <authorList>
            <person name="Batzilla J."/>
            <person name="Hoper D."/>
            <person name="Antonenka U."/>
            <person name="Heesemann J."/>
            <person name="Rakin A."/>
        </authorList>
    </citation>
    <scope>NUCLEOTIDE SEQUENCE [LARGE SCALE GENOMIC DNA]</scope>
    <source>
        <strain evidence="14">DSM 13030 / CIP 106945 / Y11</strain>
    </source>
</reference>
<comment type="similarity">
    <text evidence="2 9">Belongs to the fimbrial export usher family.</text>
</comment>
<dbReference type="FunFam" id="2.60.40.2610:FF:000001">
    <property type="entry name" value="Outer membrane fimbrial usher protein"/>
    <property type="match status" value="1"/>
</dbReference>
<dbReference type="PATRIC" id="fig|930944.6.peg.3341"/>
<evidence type="ECO:0000256" key="6">
    <source>
        <dbReference type="ARBA" id="ARBA00022729"/>
    </source>
</evidence>
<dbReference type="InterPro" id="IPR025885">
    <property type="entry name" value="PapC_N"/>
</dbReference>
<dbReference type="InterPro" id="IPR025949">
    <property type="entry name" value="PapC-like_C"/>
</dbReference>
<keyword evidence="3 9" id="KW-0813">Transport</keyword>
<name>A0A0H3P0X4_YERE1</name>
<feature type="region of interest" description="Disordered" evidence="10">
    <location>
        <begin position="123"/>
        <end position="150"/>
    </location>
</feature>
<keyword evidence="7 9" id="KW-0472">Membrane</keyword>
<evidence type="ECO:0000259" key="12">
    <source>
        <dbReference type="Pfam" id="PF13954"/>
    </source>
</evidence>
<dbReference type="InterPro" id="IPR037224">
    <property type="entry name" value="PapC_N_sf"/>
</dbReference>
<evidence type="ECO:0000313" key="13">
    <source>
        <dbReference type="EMBL" id="CBY29173.1"/>
    </source>
</evidence>
<comment type="subcellular location">
    <subcellularLocation>
        <location evidence="1 9">Cell outer membrane</location>
        <topology evidence="1 9">Multi-pass membrane protein</topology>
    </subcellularLocation>
</comment>
<dbReference type="KEGG" id="yey:Y11_33571"/>
<keyword evidence="8 9" id="KW-0998">Cell outer membrane</keyword>
<evidence type="ECO:0000256" key="5">
    <source>
        <dbReference type="ARBA" id="ARBA00022692"/>
    </source>
</evidence>
<evidence type="ECO:0000256" key="7">
    <source>
        <dbReference type="ARBA" id="ARBA00023136"/>
    </source>
</evidence>
<evidence type="ECO:0000256" key="10">
    <source>
        <dbReference type="SAM" id="MobiDB-lite"/>
    </source>
</evidence>
<organism evidence="13 14">
    <name type="scientific">Yersinia enterocolitica subsp. palearctica serotype O:3 (strain DSM 13030 / CIP 106945 / Y11)</name>
    <dbReference type="NCBI Taxonomy" id="930944"/>
    <lineage>
        <taxon>Bacteria</taxon>
        <taxon>Pseudomonadati</taxon>
        <taxon>Pseudomonadota</taxon>
        <taxon>Gammaproteobacteria</taxon>
        <taxon>Enterobacterales</taxon>
        <taxon>Yersiniaceae</taxon>
        <taxon>Yersinia</taxon>
    </lineage>
</organism>
<dbReference type="RefSeq" id="WP_005162661.1">
    <property type="nucleotide sequence ID" value="NC_017564.1"/>
</dbReference>
<dbReference type="Pfam" id="PF13953">
    <property type="entry name" value="PapC_C"/>
    <property type="match status" value="1"/>
</dbReference>
<dbReference type="SUPFAM" id="SSF141729">
    <property type="entry name" value="FimD N-terminal domain-like"/>
    <property type="match status" value="1"/>
</dbReference>
<feature type="domain" description="PapC-like C-terminal" evidence="11">
    <location>
        <begin position="814"/>
        <end position="877"/>
    </location>
</feature>
<dbReference type="Gene3D" id="2.60.40.2070">
    <property type="match status" value="1"/>
</dbReference>
<evidence type="ECO:0000313" key="14">
    <source>
        <dbReference type="Proteomes" id="UP000008084"/>
    </source>
</evidence>
<accession>A0A0H3P0X4</accession>
<dbReference type="GO" id="GO:0009279">
    <property type="term" value="C:cell outer membrane"/>
    <property type="evidence" value="ECO:0007669"/>
    <property type="project" value="UniProtKB-SubCell"/>
</dbReference>
<dbReference type="FunFam" id="2.60.40.3110:FF:000001">
    <property type="entry name" value="Putative fimbrial outer membrane usher"/>
    <property type="match status" value="1"/>
</dbReference>
<proteinExistence type="inferred from homology"/>
<dbReference type="InterPro" id="IPR018030">
    <property type="entry name" value="Fimbrial_membr_usher_CS"/>
</dbReference>
<dbReference type="InterPro" id="IPR043142">
    <property type="entry name" value="PapC-like_C_sf"/>
</dbReference>
<dbReference type="GeneID" id="31411299"/>
<dbReference type="Gene3D" id="2.60.40.2610">
    <property type="entry name" value="Outer membrane usher protein FimD, plug domain"/>
    <property type="match status" value="1"/>
</dbReference>
<dbReference type="Gene3D" id="3.10.20.410">
    <property type="match status" value="1"/>
</dbReference>
<keyword evidence="4" id="KW-1134">Transmembrane beta strand</keyword>
<evidence type="ECO:0000259" key="11">
    <source>
        <dbReference type="Pfam" id="PF13953"/>
    </source>
</evidence>
<evidence type="ECO:0000256" key="8">
    <source>
        <dbReference type="ARBA" id="ARBA00023237"/>
    </source>
</evidence>
<dbReference type="InterPro" id="IPR000015">
    <property type="entry name" value="Fimb_usher"/>
</dbReference>
<keyword evidence="5 9" id="KW-0812">Transmembrane</keyword>
<dbReference type="Pfam" id="PF13954">
    <property type="entry name" value="PapC_N"/>
    <property type="match status" value="1"/>
</dbReference>
<dbReference type="HOGENOM" id="CLU_009120_1_0_6"/>
<evidence type="ECO:0000256" key="2">
    <source>
        <dbReference type="ARBA" id="ARBA00008064"/>
    </source>
</evidence>
<evidence type="ECO:0000256" key="9">
    <source>
        <dbReference type="RuleBase" id="RU003884"/>
    </source>
</evidence>
<sequence length="895" mass="98329">MRLAQVELKQVVLKKKFSGRKKALTLCMALVLPVDTVLAQEESQNLEFDESLFLGTKFASGLNQLNKEDSVTPGNFDAVDVLINNKLYKRTTIQFIKNADSPEVFPCLSDEFLTAAGIELANKSNTTPKEPNAAEGESIPSEPAATTPSATEKCIPLAERVKGASFHFDQAKLRLELAIPQALLQQRPRGYIERSEWEEGEKLAFVNYSANFYRSDTQTQQNSTSDYGFVGLKSGLNLGLWQLRQQSNLSYSSNNNNSDTQWNNIRTYVQRPISQLDSELTLGETFTDSTLFGTMSFRGVKMATDQRMWPESMRGFAPEVRGVATSNARVIISQNGREIYETNVAPGPFVINDLYSTTSQGDLNVEVIEANGSRSTFTVPFSTVPDSMRPGVSRYNAVVGESRDFTNIDSYFTDFTYERGLTNQLTANSGIRLAQDYTALLVGGVIGTSVGAFGLNTTYSHAKVEDNQTQDGWRMQATYSQTFNETGTSFSLAGYRYSTKGYRDLNDVFGVRSVQKNGGTWDSSTYKQRSQFTTTINQTLAGYGQLSASASTSDYYNDTQRDTQLQLNYSNSYKDISYNVALSRQRTIYTSTQFGWDADDTDETMTTTRYGNTENIASLTVSIPLNIGSGNQYLSMSANRNPKSGNNYQTSLSGTAGERNTLNYSVNAGYDDSNVSGSSNNWGANVQKQFPNATVNGSYSRGNNYTQYGAGARGAAVIHSKGVTLGPYLGDTFGLIEADGAQGATVRNAQGVRIDKNGFALVPSLTPYNYNTVGLDTKGINRNTELKENQGRVVPYAGAAVRVKFETLTGYAVLIQTQTADGEGLPLGSDVYNNKDELVGMVGQGNQIYARVKENKGSLYVLWGENSNEQCELPYDFASQDTEQDIIHLTGSCRR</sequence>
<dbReference type="PANTHER" id="PTHR30451:SF20">
    <property type="entry name" value="FIMBRIAE USHER"/>
    <property type="match status" value="1"/>
</dbReference>
<evidence type="ECO:0000256" key="4">
    <source>
        <dbReference type="ARBA" id="ARBA00022452"/>
    </source>
</evidence>
<keyword evidence="9" id="KW-1029">Fimbrium biogenesis</keyword>
<dbReference type="GO" id="GO:0009297">
    <property type="term" value="P:pilus assembly"/>
    <property type="evidence" value="ECO:0007669"/>
    <property type="project" value="InterPro"/>
</dbReference>
<dbReference type="PROSITE" id="PS01151">
    <property type="entry name" value="FIMBRIAL_USHER"/>
    <property type="match status" value="1"/>
</dbReference>
<dbReference type="PANTHER" id="PTHR30451">
    <property type="entry name" value="OUTER MEMBRANE USHER PROTEIN"/>
    <property type="match status" value="1"/>
</dbReference>
<protein>
    <submittedName>
        <fullName evidence="13">Outer membrane usher protein FIMD</fullName>
    </submittedName>
</protein>
<feature type="domain" description="PapC N-terminal" evidence="12">
    <location>
        <begin position="47"/>
        <end position="211"/>
    </location>
</feature>
<dbReference type="AlphaFoldDB" id="A0A0H3P0X4"/>
<dbReference type="InterPro" id="IPR042186">
    <property type="entry name" value="FimD_plug_dom"/>
</dbReference>
<dbReference type="EMBL" id="FR729477">
    <property type="protein sequence ID" value="CBY29173.1"/>
    <property type="molecule type" value="Genomic_DNA"/>
</dbReference>
<evidence type="ECO:0000256" key="1">
    <source>
        <dbReference type="ARBA" id="ARBA00004571"/>
    </source>
</evidence>
<keyword evidence="6" id="KW-0732">Signal</keyword>
<dbReference type="Gene3D" id="2.60.40.3110">
    <property type="match status" value="1"/>
</dbReference>
<dbReference type="GO" id="GO:0015473">
    <property type="term" value="F:fimbrial usher porin activity"/>
    <property type="evidence" value="ECO:0007669"/>
    <property type="project" value="InterPro"/>
</dbReference>
<dbReference type="Proteomes" id="UP000008084">
    <property type="component" value="Chromosome"/>
</dbReference>
<gene>
    <name evidence="13" type="ordered locus">Y11_33571</name>
</gene>